<keyword evidence="7" id="KW-1185">Reference proteome</keyword>
<dbReference type="SUPFAM" id="SSF81321">
    <property type="entry name" value="Family A G protein-coupled receptor-like"/>
    <property type="match status" value="1"/>
</dbReference>
<sequence>MPLKPDLFVLCWSPYIIFDLLQVYGHIPRTQTNIAVATLIQSLAPLNSAANPLIYLLFSTHICTNIRKLLPTTHSLCIFFFCIPSDEQDHCLQHQNGSAQTLTMSLTQSSRRLASRTSLGNNINFQTNIRVGRKTNVSVV</sequence>
<dbReference type="InterPro" id="IPR052665">
    <property type="entry name" value="Neuropeptide-GPCR"/>
</dbReference>
<evidence type="ECO:0000256" key="2">
    <source>
        <dbReference type="ARBA" id="ARBA00022692"/>
    </source>
</evidence>
<dbReference type="PROSITE" id="PS50262">
    <property type="entry name" value="G_PROTEIN_RECEP_F1_2"/>
    <property type="match status" value="1"/>
</dbReference>
<proteinExistence type="predicted"/>
<accession>A0A834IWP4</accession>
<comment type="subcellular location">
    <subcellularLocation>
        <location evidence="1">Membrane</location>
    </subcellularLocation>
</comment>
<dbReference type="GO" id="GO:0008188">
    <property type="term" value="F:neuropeptide receptor activity"/>
    <property type="evidence" value="ECO:0007669"/>
    <property type="project" value="TreeGrafter"/>
</dbReference>
<dbReference type="Gene3D" id="1.20.1070.10">
    <property type="entry name" value="Rhodopsin 7-helix transmembrane proteins"/>
    <property type="match status" value="1"/>
</dbReference>
<feature type="domain" description="G-protein coupled receptors family 1 profile" evidence="5">
    <location>
        <begin position="1"/>
        <end position="55"/>
    </location>
</feature>
<dbReference type="Proteomes" id="UP000625711">
    <property type="component" value="Unassembled WGS sequence"/>
</dbReference>
<evidence type="ECO:0000256" key="4">
    <source>
        <dbReference type="ARBA" id="ARBA00023136"/>
    </source>
</evidence>
<evidence type="ECO:0000259" key="5">
    <source>
        <dbReference type="PROSITE" id="PS50262"/>
    </source>
</evidence>
<keyword evidence="4" id="KW-0472">Membrane</keyword>
<dbReference type="InterPro" id="IPR017452">
    <property type="entry name" value="GPCR_Rhodpsn_7TM"/>
</dbReference>
<dbReference type="PANTHER" id="PTHR24224">
    <property type="entry name" value="CARDIOACCELERATORY PEPTIDE RECEPTOR-RELATED"/>
    <property type="match status" value="1"/>
</dbReference>
<dbReference type="OrthoDB" id="5987909at2759"/>
<name>A0A834IWP4_RHYFE</name>
<evidence type="ECO:0000256" key="3">
    <source>
        <dbReference type="ARBA" id="ARBA00022989"/>
    </source>
</evidence>
<gene>
    <name evidence="6" type="ORF">GWI33_011556</name>
</gene>
<comment type="caution">
    <text evidence="6">The sequence shown here is derived from an EMBL/GenBank/DDBJ whole genome shotgun (WGS) entry which is preliminary data.</text>
</comment>
<evidence type="ECO:0000313" key="6">
    <source>
        <dbReference type="EMBL" id="KAF7285235.1"/>
    </source>
</evidence>
<protein>
    <recommendedName>
        <fullName evidence="5">G-protein coupled receptors family 1 profile domain-containing protein</fullName>
    </recommendedName>
</protein>
<dbReference type="PANTHER" id="PTHR24224:SF6">
    <property type="entry name" value="CARDIOACCELERATORY PEPTIDE RECEPTOR-RELATED"/>
    <property type="match status" value="1"/>
</dbReference>
<evidence type="ECO:0000313" key="7">
    <source>
        <dbReference type="Proteomes" id="UP000625711"/>
    </source>
</evidence>
<keyword evidence="3" id="KW-1133">Transmembrane helix</keyword>
<dbReference type="EMBL" id="JAACXV010000059">
    <property type="protein sequence ID" value="KAF7285235.1"/>
    <property type="molecule type" value="Genomic_DNA"/>
</dbReference>
<dbReference type="GO" id="GO:0005886">
    <property type="term" value="C:plasma membrane"/>
    <property type="evidence" value="ECO:0007669"/>
    <property type="project" value="TreeGrafter"/>
</dbReference>
<reference evidence="6" key="1">
    <citation type="submission" date="2020-08" db="EMBL/GenBank/DDBJ databases">
        <title>Genome sequencing and assembly of the red palm weevil Rhynchophorus ferrugineus.</title>
        <authorList>
            <person name="Dias G.B."/>
            <person name="Bergman C.M."/>
            <person name="Manee M."/>
        </authorList>
    </citation>
    <scope>NUCLEOTIDE SEQUENCE</scope>
    <source>
        <strain evidence="6">AA-2017</strain>
        <tissue evidence="6">Whole larva</tissue>
    </source>
</reference>
<keyword evidence="2" id="KW-0812">Transmembrane</keyword>
<evidence type="ECO:0000256" key="1">
    <source>
        <dbReference type="ARBA" id="ARBA00004370"/>
    </source>
</evidence>
<organism evidence="6 7">
    <name type="scientific">Rhynchophorus ferrugineus</name>
    <name type="common">Red palm weevil</name>
    <name type="synonym">Curculio ferrugineus</name>
    <dbReference type="NCBI Taxonomy" id="354439"/>
    <lineage>
        <taxon>Eukaryota</taxon>
        <taxon>Metazoa</taxon>
        <taxon>Ecdysozoa</taxon>
        <taxon>Arthropoda</taxon>
        <taxon>Hexapoda</taxon>
        <taxon>Insecta</taxon>
        <taxon>Pterygota</taxon>
        <taxon>Neoptera</taxon>
        <taxon>Endopterygota</taxon>
        <taxon>Coleoptera</taxon>
        <taxon>Polyphaga</taxon>
        <taxon>Cucujiformia</taxon>
        <taxon>Curculionidae</taxon>
        <taxon>Dryophthorinae</taxon>
        <taxon>Rhynchophorus</taxon>
    </lineage>
</organism>
<dbReference type="AlphaFoldDB" id="A0A834IWP4"/>